<reference evidence="1 2" key="1">
    <citation type="submission" date="2016-03" db="EMBL/GenBank/DDBJ databases">
        <title>Niastella vici sp. nov., isolated from farmland soil.</title>
        <authorList>
            <person name="Chen L."/>
            <person name="Wang D."/>
            <person name="Yang S."/>
            <person name="Wang G."/>
        </authorList>
    </citation>
    <scope>NUCLEOTIDE SEQUENCE [LARGE SCALE GENOMIC DNA]</scope>
    <source>
        <strain evidence="1 2">DJ57</strain>
    </source>
</reference>
<dbReference type="AlphaFoldDB" id="A0A1V9FQA7"/>
<keyword evidence="2" id="KW-1185">Reference proteome</keyword>
<dbReference type="SUPFAM" id="SSF52096">
    <property type="entry name" value="ClpP/crotonase"/>
    <property type="match status" value="1"/>
</dbReference>
<dbReference type="EMBL" id="LVYD01000061">
    <property type="protein sequence ID" value="OQP60555.1"/>
    <property type="molecule type" value="Genomic_DNA"/>
</dbReference>
<dbReference type="Proteomes" id="UP000192796">
    <property type="component" value="Unassembled WGS sequence"/>
</dbReference>
<dbReference type="PANTHER" id="PTHR11941">
    <property type="entry name" value="ENOYL-COA HYDRATASE-RELATED"/>
    <property type="match status" value="1"/>
</dbReference>
<evidence type="ECO:0000313" key="2">
    <source>
        <dbReference type="Proteomes" id="UP000192796"/>
    </source>
</evidence>
<dbReference type="InterPro" id="IPR001753">
    <property type="entry name" value="Enoyl-CoA_hydra/iso"/>
</dbReference>
<name>A0A1V9FQA7_9BACT</name>
<gene>
    <name evidence="1" type="ORF">A3860_33330</name>
</gene>
<dbReference type="CDD" id="cd06558">
    <property type="entry name" value="crotonase-like"/>
    <property type="match status" value="1"/>
</dbReference>
<dbReference type="Gene3D" id="3.90.226.10">
    <property type="entry name" value="2-enoyl-CoA Hydratase, Chain A, domain 1"/>
    <property type="match status" value="1"/>
</dbReference>
<organism evidence="1 2">
    <name type="scientific">Niastella vici</name>
    <dbReference type="NCBI Taxonomy" id="1703345"/>
    <lineage>
        <taxon>Bacteria</taxon>
        <taxon>Pseudomonadati</taxon>
        <taxon>Bacteroidota</taxon>
        <taxon>Chitinophagia</taxon>
        <taxon>Chitinophagales</taxon>
        <taxon>Chitinophagaceae</taxon>
        <taxon>Niastella</taxon>
    </lineage>
</organism>
<dbReference type="InterPro" id="IPR029045">
    <property type="entry name" value="ClpP/crotonase-like_dom_sf"/>
</dbReference>
<evidence type="ECO:0000313" key="1">
    <source>
        <dbReference type="EMBL" id="OQP60555.1"/>
    </source>
</evidence>
<protein>
    <submittedName>
        <fullName evidence="1">Enoyl-CoA hydratase</fullName>
    </submittedName>
</protein>
<dbReference type="GO" id="GO:0003824">
    <property type="term" value="F:catalytic activity"/>
    <property type="evidence" value="ECO:0007669"/>
    <property type="project" value="UniProtKB-ARBA"/>
</dbReference>
<dbReference type="PANTHER" id="PTHR11941:SF54">
    <property type="entry name" value="ENOYL-COA HYDRATASE, MITOCHONDRIAL"/>
    <property type="match status" value="1"/>
</dbReference>
<dbReference type="GO" id="GO:0006635">
    <property type="term" value="P:fatty acid beta-oxidation"/>
    <property type="evidence" value="ECO:0007669"/>
    <property type="project" value="TreeGrafter"/>
</dbReference>
<comment type="caution">
    <text evidence="1">The sequence shown here is derived from an EMBL/GenBank/DDBJ whole genome shotgun (WGS) entry which is preliminary data.</text>
</comment>
<proteinExistence type="predicted"/>
<accession>A0A1V9FQA7</accession>
<dbReference type="Pfam" id="PF00378">
    <property type="entry name" value="ECH_1"/>
    <property type="match status" value="1"/>
</dbReference>
<sequence length="276" mass="30364">MSVEKVSAEIRKVKFANPPINVIVPETISSLNEIIKDLSKDSTVKVVIFSSDVKGYFFNHFDLTQFANFAAQRTADGKPMWVDLITNIHSAPFITIASIKGRTQGGGDELTMAFDLRYASKELAVFEQPEVGVGLFPGGGGTNMLPRLIGKDRALEVFATGNDYDATIAEKYGMVTRTLPNAELDSFVNKLANRLATFDKTALLTIKQQLNLVAAPSEAERLASYAEFLKSLSWPGLQLRVPIFGAMYGKIGVEKLEQNMGFYLGEGNKQVQQQKK</sequence>
<dbReference type="STRING" id="1703345.A3860_33330"/>